<reference evidence="4 5" key="1">
    <citation type="submission" date="2015-07" db="EMBL/GenBank/DDBJ databases">
        <title>Comparative genomics of the Sigatoka disease complex on banana suggests a link between parallel evolutionary changes in Pseudocercospora fijiensis and Pseudocercospora eumusae and increased virulence on the banana host.</title>
        <authorList>
            <person name="Chang T.-C."/>
            <person name="Salvucci A."/>
            <person name="Crous P.W."/>
            <person name="Stergiopoulos I."/>
        </authorList>
    </citation>
    <scope>NUCLEOTIDE SEQUENCE [LARGE SCALE GENOMIC DNA]</scope>
    <source>
        <strain evidence="4 5">CBS 116634</strain>
    </source>
</reference>
<dbReference type="InterPro" id="IPR036390">
    <property type="entry name" value="WH_DNA-bd_sf"/>
</dbReference>
<dbReference type="InterPro" id="IPR000717">
    <property type="entry name" value="PCI_dom"/>
</dbReference>
<evidence type="ECO:0000259" key="3">
    <source>
        <dbReference type="PROSITE" id="PS50250"/>
    </source>
</evidence>
<dbReference type="GO" id="GO:0005634">
    <property type="term" value="C:nucleus"/>
    <property type="evidence" value="ECO:0007669"/>
    <property type="project" value="EnsemblFungi"/>
</dbReference>
<evidence type="ECO:0000313" key="5">
    <source>
        <dbReference type="Proteomes" id="UP000073492"/>
    </source>
</evidence>
<evidence type="ECO:0000256" key="2">
    <source>
        <dbReference type="SAM" id="Coils"/>
    </source>
</evidence>
<dbReference type="Pfam" id="PF21154">
    <property type="entry name" value="RPN7_PSMD6_C"/>
    <property type="match status" value="1"/>
</dbReference>
<comment type="caution">
    <text evidence="4">The sequence shown here is derived from an EMBL/GenBank/DDBJ whole genome shotgun (WGS) entry which is preliminary data.</text>
</comment>
<dbReference type="InterPro" id="IPR045135">
    <property type="entry name" value="Rpn7_N"/>
</dbReference>
<dbReference type="FunFam" id="1.25.40.570:FF:000013">
    <property type="entry name" value="Proteasome regulatory particle subunit (RpnG)"/>
    <property type="match status" value="1"/>
</dbReference>
<dbReference type="Pfam" id="PF10602">
    <property type="entry name" value="RPN7"/>
    <property type="match status" value="1"/>
</dbReference>
<dbReference type="SUPFAM" id="SSF46785">
    <property type="entry name" value="Winged helix' DNA-binding domain"/>
    <property type="match status" value="1"/>
</dbReference>
<proteinExistence type="predicted"/>
<keyword evidence="5" id="KW-1185">Reference proteome</keyword>
<protein>
    <recommendedName>
        <fullName evidence="3">PCI domain-containing protein</fullName>
    </recommendedName>
</protein>
<dbReference type="InterPro" id="IPR049549">
    <property type="entry name" value="RPN7_PSMD6_C"/>
</dbReference>
<dbReference type="Gene3D" id="1.25.40.570">
    <property type="match status" value="2"/>
</dbReference>
<dbReference type="STRING" id="113226.A0A139IJ30"/>
<dbReference type="EMBL" id="LFZO01000078">
    <property type="protein sequence ID" value="KXT14645.1"/>
    <property type="molecule type" value="Genomic_DNA"/>
</dbReference>
<keyword evidence="2" id="KW-0175">Coiled coil</keyword>
<keyword evidence="1" id="KW-0647">Proteasome</keyword>
<evidence type="ECO:0000313" key="4">
    <source>
        <dbReference type="EMBL" id="KXT14645.1"/>
    </source>
</evidence>
<organism evidence="4 5">
    <name type="scientific">Pseudocercospora musae</name>
    <dbReference type="NCBI Taxonomy" id="113226"/>
    <lineage>
        <taxon>Eukaryota</taxon>
        <taxon>Fungi</taxon>
        <taxon>Dikarya</taxon>
        <taxon>Ascomycota</taxon>
        <taxon>Pezizomycotina</taxon>
        <taxon>Dothideomycetes</taxon>
        <taxon>Dothideomycetidae</taxon>
        <taxon>Mycosphaerellales</taxon>
        <taxon>Mycosphaerellaceae</taxon>
        <taxon>Pseudocercospora</taxon>
    </lineage>
</organism>
<dbReference type="Proteomes" id="UP000073492">
    <property type="component" value="Unassembled WGS sequence"/>
</dbReference>
<evidence type="ECO:0000256" key="1">
    <source>
        <dbReference type="ARBA" id="ARBA00022942"/>
    </source>
</evidence>
<sequence>MGEPQYLTYPKLSLAQNAFSLASPSTDSNVKQTALKDLQDGIKEHKMAPLYAYLAHPENGKLNGPGTGSAVLSPVISRANTNTSAPSPFHMLRRTSSINAPSIVGVLGGKTDTSVELPWDEKLYEELKADNEKELAEIQKEEDEAVEQAGETEIQNARGKRAEFYARVGDKDKAVEEFEKLLEKTGILGTKIDIVLALIRIGLFFDDKISVKKNVDRAQQFVESGGDWDRRNRLKAYNGLHLLTIRAHNLAAPLLLDSLSTFTSSELCSYSSLVVYATLAGSISLPRRDFKTKVVDAPEVRAIFGSESDSDRLAALGGAPPSGLAAGEEEGMAVDATAPPKPTAVNLTTLASGSASAEAQAKAEPKIDFKPLANMIQSLYSGNYSSFFTALAAVEQNFLAKDRYLYEHKSWFVREMRLRAYAQLLQSYKVVSLASMAGSFGVSVDWLDKDLAPFIASDRLPCTIDRVRGVIATQRADDKNKQYNDVVRQGDQLITKLQKYGQVVRLRGSERS</sequence>
<dbReference type="OrthoDB" id="1452at2759"/>
<dbReference type="AlphaFoldDB" id="A0A139IJ30"/>
<dbReference type="PROSITE" id="PS50250">
    <property type="entry name" value="PCI"/>
    <property type="match status" value="1"/>
</dbReference>
<dbReference type="GO" id="GO:0008541">
    <property type="term" value="C:proteasome regulatory particle, lid subcomplex"/>
    <property type="evidence" value="ECO:0007669"/>
    <property type="project" value="EnsemblFungi"/>
</dbReference>
<dbReference type="FunFam" id="1.25.40.570:FF:000021">
    <property type="entry name" value="Putative proteasome regulatory particle subunit"/>
    <property type="match status" value="1"/>
</dbReference>
<dbReference type="GO" id="GO:0043161">
    <property type="term" value="P:proteasome-mediated ubiquitin-dependent protein catabolic process"/>
    <property type="evidence" value="ECO:0007669"/>
    <property type="project" value="EnsemblFungi"/>
</dbReference>
<dbReference type="SMART" id="SM00088">
    <property type="entry name" value="PINT"/>
    <property type="match status" value="1"/>
</dbReference>
<dbReference type="InterPro" id="IPR019585">
    <property type="entry name" value="Rpn7/CSN1"/>
</dbReference>
<gene>
    <name evidence="4" type="ORF">AC579_3667</name>
</gene>
<name>A0A139IJ30_9PEZI</name>
<dbReference type="PANTHER" id="PTHR14145:SF1">
    <property type="entry name" value="26S PROTEASOME NON-ATPASE REGULATORY SUBUNIT 6"/>
    <property type="match status" value="1"/>
</dbReference>
<dbReference type="Pfam" id="PF01399">
    <property type="entry name" value="PCI"/>
    <property type="match status" value="1"/>
</dbReference>
<feature type="coiled-coil region" evidence="2">
    <location>
        <begin position="121"/>
        <end position="155"/>
    </location>
</feature>
<feature type="domain" description="PCI" evidence="3">
    <location>
        <begin position="247"/>
        <end position="478"/>
    </location>
</feature>
<accession>A0A139IJ30</accession>
<dbReference type="GO" id="GO:0005198">
    <property type="term" value="F:structural molecule activity"/>
    <property type="evidence" value="ECO:0007669"/>
    <property type="project" value="EnsemblFungi"/>
</dbReference>
<dbReference type="PANTHER" id="PTHR14145">
    <property type="entry name" value="26S PROTESOME SUBUNIT 6"/>
    <property type="match status" value="1"/>
</dbReference>